<reference evidence="5" key="1">
    <citation type="submission" date="2021-06" db="EMBL/GenBank/DDBJ databases">
        <authorList>
            <consortium name="DOE Joint Genome Institute"/>
            <person name="Mondo S.J."/>
            <person name="Amses K.R."/>
            <person name="Simmons D.R."/>
            <person name="Longcore J.E."/>
            <person name="Seto K."/>
            <person name="Alves G.H."/>
            <person name="Bonds A.E."/>
            <person name="Quandt C.A."/>
            <person name="Davis W.J."/>
            <person name="Chang Y."/>
            <person name="Letcher P.M."/>
            <person name="Powell M.J."/>
            <person name="Kuo A."/>
            <person name="Labutti K."/>
            <person name="Pangilinan J."/>
            <person name="Andreopoulos W."/>
            <person name="Tritt A."/>
            <person name="Riley R."/>
            <person name="Hundley H."/>
            <person name="Johnson J."/>
            <person name="Lipzen A."/>
            <person name="Barry K."/>
            <person name="Berbee M.L."/>
            <person name="Buchler N.E."/>
            <person name="Grigoriev I.V."/>
            <person name="Spatafora J.W."/>
            <person name="Stajich J.E."/>
            <person name="James T.Y."/>
        </authorList>
    </citation>
    <scope>NUCLEOTIDE SEQUENCE</scope>
    <source>
        <strain evidence="5">AG</strain>
    </source>
</reference>
<dbReference type="InterPro" id="IPR055256">
    <property type="entry name" value="KH_1_KHDC4/BBP-like"/>
</dbReference>
<dbReference type="PROSITE" id="PS50084">
    <property type="entry name" value="KH_TYPE_1"/>
    <property type="match status" value="1"/>
</dbReference>
<evidence type="ECO:0000313" key="5">
    <source>
        <dbReference type="EMBL" id="KAI8580033.1"/>
    </source>
</evidence>
<evidence type="ECO:0000256" key="2">
    <source>
        <dbReference type="SAM" id="MobiDB-lite"/>
    </source>
</evidence>
<dbReference type="InterPro" id="IPR031121">
    <property type="entry name" value="RIK/BLOM7"/>
</dbReference>
<evidence type="ECO:0000259" key="3">
    <source>
        <dbReference type="Pfam" id="PF22675"/>
    </source>
</evidence>
<dbReference type="GO" id="GO:0003723">
    <property type="term" value="F:RNA binding"/>
    <property type="evidence" value="ECO:0007669"/>
    <property type="project" value="UniProtKB-UniRule"/>
</dbReference>
<feature type="domain" description="ATP-dependent RNA helicase PRP5/DDX46/KHDC4 KH" evidence="4">
    <location>
        <begin position="85"/>
        <end position="162"/>
    </location>
</feature>
<organism evidence="5 6">
    <name type="scientific">Umbelopsis ramanniana AG</name>
    <dbReference type="NCBI Taxonomy" id="1314678"/>
    <lineage>
        <taxon>Eukaryota</taxon>
        <taxon>Fungi</taxon>
        <taxon>Fungi incertae sedis</taxon>
        <taxon>Mucoromycota</taxon>
        <taxon>Mucoromycotina</taxon>
        <taxon>Umbelopsidomycetes</taxon>
        <taxon>Umbelopsidales</taxon>
        <taxon>Umbelopsidaceae</taxon>
        <taxon>Umbelopsis</taxon>
    </lineage>
</organism>
<feature type="compositionally biased region" description="Polar residues" evidence="2">
    <location>
        <begin position="340"/>
        <end position="371"/>
    </location>
</feature>
<gene>
    <name evidence="5" type="ORF">K450DRAFT_239034</name>
</gene>
<dbReference type="AlphaFoldDB" id="A0AAD5E9T2"/>
<name>A0AAD5E9T2_UMBRA</name>
<dbReference type="SUPFAM" id="SSF54791">
    <property type="entry name" value="Eukaryotic type KH-domain (KH-domain type I)"/>
    <property type="match status" value="2"/>
</dbReference>
<sequence>MSDVTKKKRRWDLDDQAAPVKAAKLEENKADQISNGNNASSAPSNDANTAASEAAARISALLAQKGIDAKTGTEASDSADGEFFKDIPINDIKNRYMLTRGATQTMIQQETGADVTTRGKYYPDKSLVTEKDPPLYLHVTATSKEILDAAVAKLQDMIDQGVMPTPPTPVARPPPQRTFLEHKVPVGIEGAPGFNIRAKIIGPQGSYVKHIQTETGARVQLKGRGSGFVESGTGTEADEPLYMHITCSRQDGLDKAAKLSEDLLGTVKTEWERFQQNPPPFNRGYGRGSYGHHGPPPGGYGYQHGHYGAPPPPPPANPPLPPGPPPPPPSGAEGSATPPLGTNQSVEQSPASNPQESPYGQYGAAQSSPPTGGNGYPADAYASYGQYDQYENSAQQGEQSPPTAPNDEHDYHAVPPPPQL</sequence>
<comment type="caution">
    <text evidence="5">The sequence shown here is derived from an EMBL/GenBank/DDBJ whole genome shotgun (WGS) entry which is preliminary data.</text>
</comment>
<dbReference type="InterPro" id="IPR036612">
    <property type="entry name" value="KH_dom_type_1_sf"/>
</dbReference>
<dbReference type="FunFam" id="3.30.1370.10:FF:000037">
    <property type="entry name" value="KH domain protein"/>
    <property type="match status" value="1"/>
</dbReference>
<keyword evidence="1" id="KW-0694">RNA-binding</keyword>
<feature type="region of interest" description="Disordered" evidence="2">
    <location>
        <begin position="24"/>
        <end position="53"/>
    </location>
</feature>
<feature type="compositionally biased region" description="Low complexity" evidence="2">
    <location>
        <begin position="34"/>
        <end position="53"/>
    </location>
</feature>
<dbReference type="CDD" id="cd22386">
    <property type="entry name" value="KH-I_KHDC4_rpt2"/>
    <property type="match status" value="1"/>
</dbReference>
<evidence type="ECO:0008006" key="7">
    <source>
        <dbReference type="Google" id="ProtNLM"/>
    </source>
</evidence>
<feature type="compositionally biased region" description="Pro residues" evidence="2">
    <location>
        <begin position="309"/>
        <end position="330"/>
    </location>
</feature>
<dbReference type="PANTHER" id="PTHR15744:SF0">
    <property type="entry name" value="KH HOMOLOGY DOMAIN-CONTAINING PROTEIN 4"/>
    <property type="match status" value="1"/>
</dbReference>
<dbReference type="RefSeq" id="XP_051445037.1">
    <property type="nucleotide sequence ID" value="XM_051588703.1"/>
</dbReference>
<feature type="domain" description="KHDC4/BBP-like KH-domain type I" evidence="3">
    <location>
        <begin position="192"/>
        <end position="264"/>
    </location>
</feature>
<dbReference type="Proteomes" id="UP001206595">
    <property type="component" value="Unassembled WGS sequence"/>
</dbReference>
<evidence type="ECO:0000313" key="6">
    <source>
        <dbReference type="Proteomes" id="UP001206595"/>
    </source>
</evidence>
<evidence type="ECO:0000256" key="1">
    <source>
        <dbReference type="PROSITE-ProRule" id="PRU00117"/>
    </source>
</evidence>
<keyword evidence="6" id="KW-1185">Reference proteome</keyword>
<reference evidence="5" key="2">
    <citation type="journal article" date="2022" name="Proc. Natl. Acad. Sci. U.S.A.">
        <title>Diploid-dominant life cycles characterize the early evolution of Fungi.</title>
        <authorList>
            <person name="Amses K.R."/>
            <person name="Simmons D.R."/>
            <person name="Longcore J.E."/>
            <person name="Mondo S.J."/>
            <person name="Seto K."/>
            <person name="Jeronimo G.H."/>
            <person name="Bonds A.E."/>
            <person name="Quandt C.A."/>
            <person name="Davis W.J."/>
            <person name="Chang Y."/>
            <person name="Federici B.A."/>
            <person name="Kuo A."/>
            <person name="LaButti K."/>
            <person name="Pangilinan J."/>
            <person name="Andreopoulos W."/>
            <person name="Tritt A."/>
            <person name="Riley R."/>
            <person name="Hundley H."/>
            <person name="Johnson J."/>
            <person name="Lipzen A."/>
            <person name="Barry K."/>
            <person name="Lang B.F."/>
            <person name="Cuomo C.A."/>
            <person name="Buchler N.E."/>
            <person name="Grigoriev I.V."/>
            <person name="Spatafora J.W."/>
            <person name="Stajich J.E."/>
            <person name="James T.Y."/>
        </authorList>
    </citation>
    <scope>NUCLEOTIDE SEQUENCE</scope>
    <source>
        <strain evidence="5">AG</strain>
    </source>
</reference>
<accession>A0AAD5E9T2</accession>
<dbReference type="PANTHER" id="PTHR15744">
    <property type="entry name" value="BLOM7"/>
    <property type="match status" value="1"/>
</dbReference>
<proteinExistence type="predicted"/>
<feature type="region of interest" description="Disordered" evidence="2">
    <location>
        <begin position="270"/>
        <end position="420"/>
    </location>
</feature>
<dbReference type="CDD" id="cd22385">
    <property type="entry name" value="KH-I_KHDC4_rpt1"/>
    <property type="match status" value="1"/>
</dbReference>
<feature type="compositionally biased region" description="Polar residues" evidence="2">
    <location>
        <begin position="389"/>
        <end position="401"/>
    </location>
</feature>
<evidence type="ECO:0000259" key="4">
    <source>
        <dbReference type="Pfam" id="PF23469"/>
    </source>
</evidence>
<dbReference type="InterPro" id="IPR047889">
    <property type="entry name" value="KHDC4_KH-I_second"/>
</dbReference>
<dbReference type="EMBL" id="MU620915">
    <property type="protein sequence ID" value="KAI8580033.1"/>
    <property type="molecule type" value="Genomic_DNA"/>
</dbReference>
<dbReference type="GO" id="GO:0005634">
    <property type="term" value="C:nucleus"/>
    <property type="evidence" value="ECO:0007669"/>
    <property type="project" value="InterPro"/>
</dbReference>
<dbReference type="Gene3D" id="3.30.1370.10">
    <property type="entry name" value="K Homology domain, type 1"/>
    <property type="match status" value="2"/>
</dbReference>
<dbReference type="InterPro" id="IPR056149">
    <property type="entry name" value="PRP5/DDX46/KHDC4_KH"/>
</dbReference>
<dbReference type="Pfam" id="PF22675">
    <property type="entry name" value="KH-I_KHDC4-BBP"/>
    <property type="match status" value="1"/>
</dbReference>
<dbReference type="Pfam" id="PF23469">
    <property type="entry name" value="KH_12"/>
    <property type="match status" value="1"/>
</dbReference>
<dbReference type="GeneID" id="75914048"/>
<dbReference type="InterPro" id="IPR047890">
    <property type="entry name" value="KHDC4_KH-I_first"/>
</dbReference>
<protein>
    <recommendedName>
        <fullName evidence="7">K Homology domain-containing protein</fullName>
    </recommendedName>
</protein>